<dbReference type="GO" id="GO:0005737">
    <property type="term" value="C:cytoplasm"/>
    <property type="evidence" value="ECO:0007669"/>
    <property type="project" value="UniProtKB-SubCell"/>
</dbReference>
<evidence type="ECO:0000313" key="8">
    <source>
        <dbReference type="EMBL" id="KND93828.1"/>
    </source>
</evidence>
<feature type="binding site" evidence="5">
    <location>
        <position position="337"/>
    </location>
    <ligand>
        <name>Zn(2+)</name>
        <dbReference type="ChEBI" id="CHEBI:29105"/>
    </ligand>
</feature>
<evidence type="ECO:0000256" key="6">
    <source>
        <dbReference type="SAM" id="MobiDB-lite"/>
    </source>
</evidence>
<dbReference type="GO" id="GO:0006400">
    <property type="term" value="P:tRNA modification"/>
    <property type="evidence" value="ECO:0007669"/>
    <property type="project" value="InterPro"/>
</dbReference>
<dbReference type="InterPro" id="IPR050852">
    <property type="entry name" value="Queuine_tRNA-ribosyltrfase"/>
</dbReference>
<feature type="domain" description="tRNA-guanine(15) transglycosylase-like" evidence="7">
    <location>
        <begin position="30"/>
        <end position="403"/>
    </location>
</feature>
<comment type="caution">
    <text evidence="8">The sequence shown here is derived from an EMBL/GenBank/DDBJ whole genome shotgun (WGS) entry which is preliminary data.</text>
</comment>
<feature type="binding site" evidence="5">
    <location>
        <position position="342"/>
    </location>
    <ligand>
        <name>Zn(2+)</name>
        <dbReference type="ChEBI" id="CHEBI:29105"/>
    </ligand>
</feature>
<keyword evidence="1 5" id="KW-0963">Cytoplasm</keyword>
<keyword evidence="4 5" id="KW-0862">Zinc</keyword>
<dbReference type="PANTHER" id="PTHR46064:SF1">
    <property type="entry name" value="QUEUINE TRNA-RIBOSYLTRANSFERASE ACCESSORY SUBUNIT 2"/>
    <property type="match status" value="1"/>
</dbReference>
<evidence type="ECO:0000313" key="9">
    <source>
        <dbReference type="Proteomes" id="UP000036947"/>
    </source>
</evidence>
<comment type="subcellular location">
    <subcellularLocation>
        <location evidence="5">Cytoplasm</location>
    </subcellularLocation>
</comment>
<dbReference type="PANTHER" id="PTHR46064">
    <property type="entry name" value="QUEUINE TRNA-RIBOSYLTRANSFERASE ACCESSORY SUBUNIT 2"/>
    <property type="match status" value="1"/>
</dbReference>
<dbReference type="InterPro" id="IPR028592">
    <property type="entry name" value="QTRTD1"/>
</dbReference>
<dbReference type="InterPro" id="IPR036511">
    <property type="entry name" value="TGT-like_sf"/>
</dbReference>
<sequence>MSSAGQQDSSNMPARKMFEILSSAATDGCAARLGRLAFAGRRAIETPSYTAVTSRGAVPHITPDNLSKHTSVETAYMAFEDFFEKEDPPIYKSPLSDGLPRLHSFTAMPSDRTTILGARRCPPVATPMGNGVRSATLFTSMGFASVTIPQYAAAIENLRPDIAIPLADALHTSTTPASKKLMKMVERTEEWLDEFLQHFRSRAQLDELGVSLFAPVLPVEHPIQWDYLRHLAEDVTDALSGLAIYNVSILPELTSYRPLAALPKLSLDPPSTPHEVLWQLSLGVDLCAIPFVNNVSDSGIALTFTFPPSTGGRPQSLGVDMWSPEHSTSLAPLSDGCQCYACTHHHRAYLHHLLHAKEMLGWNLLQIHNHQIMSEFFAGVRQTLGKGLSEFEEGRRQFLATYEPELPEGTGERPRARGYHFKTEAGQERINKPSWADLDGKAAGDGQPVENGIE</sequence>
<comment type="similarity">
    <text evidence="5">Belongs to the queuine tRNA-ribosyltransferase family. QTRT2 subfamily.</text>
</comment>
<dbReference type="Proteomes" id="UP000036947">
    <property type="component" value="Unassembled WGS sequence"/>
</dbReference>
<evidence type="ECO:0000256" key="1">
    <source>
        <dbReference type="ARBA" id="ARBA00022490"/>
    </source>
</evidence>
<name>A0A0L0NIG0_TOLOC</name>
<keyword evidence="2 5" id="KW-0819">tRNA processing</keyword>
<dbReference type="STRING" id="1163406.A0A0L0NIG0"/>
<comment type="function">
    <text evidence="5">Non-catalytic subunit of the queuine tRNA-ribosyltransferase (TGT) that catalyzes the base-exchange of a guanine (G) residue with queuine (Q) at position 34 (anticodon wobble position) in tRNAs with GU(N) anticodons (tRNA-Asp, -Asn, -His and -Tyr), resulting in the hypermodified nucleoside queuosine (7-(((4,5-cis-dihydroxy-2-cyclopenten-1-yl)amino)methyl)-7-deazaguanosine).</text>
</comment>
<dbReference type="GO" id="GO:0046872">
    <property type="term" value="F:metal ion binding"/>
    <property type="evidence" value="ECO:0007669"/>
    <property type="project" value="UniProtKB-KW"/>
</dbReference>
<dbReference type="OrthoDB" id="27601at2759"/>
<feature type="binding site" evidence="5">
    <location>
        <position position="368"/>
    </location>
    <ligand>
        <name>Zn(2+)</name>
        <dbReference type="ChEBI" id="CHEBI:29105"/>
    </ligand>
</feature>
<dbReference type="AlphaFoldDB" id="A0A0L0NIG0"/>
<proteinExistence type="inferred from homology"/>
<protein>
    <recommendedName>
        <fullName evidence="5">Queuine tRNA-ribosyltransferase accessory subunit 2</fullName>
    </recommendedName>
    <alternativeName>
        <fullName evidence="5">Queuine tRNA-ribosyltransferase domain-containing protein 1</fullName>
    </alternativeName>
</protein>
<dbReference type="InterPro" id="IPR002616">
    <property type="entry name" value="tRNA_ribo_trans-like"/>
</dbReference>
<evidence type="ECO:0000256" key="4">
    <source>
        <dbReference type="ARBA" id="ARBA00022833"/>
    </source>
</evidence>
<accession>A0A0L0NIG0</accession>
<comment type="subunit">
    <text evidence="5">Heterodimer of a catalytic subunit and an accessory subunit.</text>
</comment>
<dbReference type="HAMAP" id="MF_03043">
    <property type="entry name" value="QTRT2"/>
    <property type="match status" value="1"/>
</dbReference>
<dbReference type="GO" id="GO:0008479">
    <property type="term" value="F:tRNA-guanosine(34) queuine transglycosylase activity"/>
    <property type="evidence" value="ECO:0007669"/>
    <property type="project" value="UniProtKB-UniRule"/>
</dbReference>
<keyword evidence="8" id="KW-0808">Transferase</keyword>
<feature type="region of interest" description="Disordered" evidence="6">
    <location>
        <begin position="405"/>
        <end position="454"/>
    </location>
</feature>
<evidence type="ECO:0000256" key="2">
    <source>
        <dbReference type="ARBA" id="ARBA00022694"/>
    </source>
</evidence>
<dbReference type="EMBL" id="LFRF01000003">
    <property type="protein sequence ID" value="KND93828.1"/>
    <property type="molecule type" value="Genomic_DNA"/>
</dbReference>
<feature type="binding site" evidence="5">
    <location>
        <position position="339"/>
    </location>
    <ligand>
        <name>Zn(2+)</name>
        <dbReference type="ChEBI" id="CHEBI:29105"/>
    </ligand>
</feature>
<evidence type="ECO:0000259" key="7">
    <source>
        <dbReference type="Pfam" id="PF01702"/>
    </source>
</evidence>
<evidence type="ECO:0000256" key="5">
    <source>
        <dbReference type="HAMAP-Rule" id="MF_03043"/>
    </source>
</evidence>
<feature type="compositionally biased region" description="Basic and acidic residues" evidence="6">
    <location>
        <begin position="410"/>
        <end position="431"/>
    </location>
</feature>
<reference evidence="8 9" key="1">
    <citation type="journal article" date="2015" name="BMC Genomics">
        <title>The genome of the truffle-parasite Tolypocladium ophioglossoides and the evolution of antifungal peptaibiotics.</title>
        <authorList>
            <person name="Quandt C.A."/>
            <person name="Bushley K.E."/>
            <person name="Spatafora J.W."/>
        </authorList>
    </citation>
    <scope>NUCLEOTIDE SEQUENCE [LARGE SCALE GENOMIC DNA]</scope>
    <source>
        <strain evidence="8 9">CBS 100239</strain>
    </source>
</reference>
<evidence type="ECO:0000256" key="3">
    <source>
        <dbReference type="ARBA" id="ARBA00022723"/>
    </source>
</evidence>
<organism evidence="8 9">
    <name type="scientific">Tolypocladium ophioglossoides (strain CBS 100239)</name>
    <name type="common">Snaketongue truffleclub</name>
    <name type="synonym">Elaphocordyceps ophioglossoides</name>
    <dbReference type="NCBI Taxonomy" id="1163406"/>
    <lineage>
        <taxon>Eukaryota</taxon>
        <taxon>Fungi</taxon>
        <taxon>Dikarya</taxon>
        <taxon>Ascomycota</taxon>
        <taxon>Pezizomycotina</taxon>
        <taxon>Sordariomycetes</taxon>
        <taxon>Hypocreomycetidae</taxon>
        <taxon>Hypocreales</taxon>
        <taxon>Ophiocordycipitaceae</taxon>
        <taxon>Tolypocladium</taxon>
    </lineage>
</organism>
<dbReference type="SUPFAM" id="SSF51713">
    <property type="entry name" value="tRNA-guanine transglycosylase"/>
    <property type="match status" value="1"/>
</dbReference>
<comment type="cofactor">
    <cofactor evidence="5">
        <name>Zn(2+)</name>
        <dbReference type="ChEBI" id="CHEBI:29105"/>
    </cofactor>
    <text evidence="5">Binds 1 zinc ion per subunit.</text>
</comment>
<keyword evidence="3 5" id="KW-0479">Metal-binding</keyword>
<dbReference type="Gene3D" id="3.20.20.105">
    <property type="entry name" value="Queuine tRNA-ribosyltransferase-like"/>
    <property type="match status" value="1"/>
</dbReference>
<gene>
    <name evidence="8" type="ORF">TOPH_01750</name>
</gene>
<dbReference type="NCBIfam" id="TIGR00449">
    <property type="entry name" value="tgt_general"/>
    <property type="match status" value="1"/>
</dbReference>
<keyword evidence="9" id="KW-1185">Reference proteome</keyword>
<dbReference type="Pfam" id="PF01702">
    <property type="entry name" value="TGT"/>
    <property type="match status" value="1"/>
</dbReference>